<dbReference type="EMBL" id="BGPR01035336">
    <property type="protein sequence ID" value="GBO10122.1"/>
    <property type="molecule type" value="Genomic_DNA"/>
</dbReference>
<organism evidence="1 3">
    <name type="scientific">Araneus ventricosus</name>
    <name type="common">Orbweaver spider</name>
    <name type="synonym">Epeira ventricosa</name>
    <dbReference type="NCBI Taxonomy" id="182803"/>
    <lineage>
        <taxon>Eukaryota</taxon>
        <taxon>Metazoa</taxon>
        <taxon>Ecdysozoa</taxon>
        <taxon>Arthropoda</taxon>
        <taxon>Chelicerata</taxon>
        <taxon>Arachnida</taxon>
        <taxon>Araneae</taxon>
        <taxon>Araneomorphae</taxon>
        <taxon>Entelegynae</taxon>
        <taxon>Araneoidea</taxon>
        <taxon>Araneidae</taxon>
        <taxon>Araneus</taxon>
    </lineage>
</organism>
<evidence type="ECO:0000313" key="1">
    <source>
        <dbReference type="EMBL" id="GBO10122.1"/>
    </source>
</evidence>
<dbReference type="Proteomes" id="UP000499080">
    <property type="component" value="Unassembled WGS sequence"/>
</dbReference>
<name>A0A4Y2UBV3_ARAVE</name>
<protein>
    <submittedName>
        <fullName evidence="1">Uncharacterized protein</fullName>
    </submittedName>
</protein>
<gene>
    <name evidence="2" type="ORF">AVEN_147150_1</name>
    <name evidence="1" type="ORF">AVEN_230063_1</name>
</gene>
<reference evidence="1 3" key="1">
    <citation type="journal article" date="2019" name="Sci. Rep.">
        <title>Orb-weaving spider Araneus ventricosus genome elucidates the spidroin gene catalogue.</title>
        <authorList>
            <person name="Kono N."/>
            <person name="Nakamura H."/>
            <person name="Ohtoshi R."/>
            <person name="Moran D.A.P."/>
            <person name="Shinohara A."/>
            <person name="Yoshida Y."/>
            <person name="Fujiwara M."/>
            <person name="Mori M."/>
            <person name="Tomita M."/>
            <person name="Arakawa K."/>
        </authorList>
    </citation>
    <scope>NUCLEOTIDE SEQUENCE [LARGE SCALE GENOMIC DNA]</scope>
</reference>
<accession>A0A4Y2UBV3</accession>
<sequence length="147" mass="16735">MKIFKTKSLVRPNKNNVSVNAIEESHFLQSEVISEIGDDETLDTISQVNCQDSKCIDFSIKSESDINKEFLEDTDFGSEPEQENQTAASLATENIKRKIDENDFRQVKTFDKSDPLHVEEDFSQSCCCEYKSYYSGTLENHSVLICS</sequence>
<evidence type="ECO:0000313" key="2">
    <source>
        <dbReference type="EMBL" id="GBO10127.1"/>
    </source>
</evidence>
<proteinExistence type="predicted"/>
<dbReference type="AlphaFoldDB" id="A0A4Y2UBV3"/>
<evidence type="ECO:0000313" key="3">
    <source>
        <dbReference type="Proteomes" id="UP000499080"/>
    </source>
</evidence>
<keyword evidence="3" id="KW-1185">Reference proteome</keyword>
<dbReference type="EMBL" id="BGPR01035337">
    <property type="protein sequence ID" value="GBO10127.1"/>
    <property type="molecule type" value="Genomic_DNA"/>
</dbReference>
<comment type="caution">
    <text evidence="1">The sequence shown here is derived from an EMBL/GenBank/DDBJ whole genome shotgun (WGS) entry which is preliminary data.</text>
</comment>